<keyword evidence="7" id="KW-1185">Reference proteome</keyword>
<gene>
    <name evidence="6" type="ORF">DFR41_108145</name>
</gene>
<dbReference type="RefSeq" id="WP_114803918.1">
    <property type="nucleotide sequence ID" value="NZ_QQAV01000008.1"/>
</dbReference>
<keyword evidence="3 6" id="KW-0238">DNA-binding</keyword>
<dbReference type="PROSITE" id="PS50931">
    <property type="entry name" value="HTH_LYSR"/>
    <property type="match status" value="1"/>
</dbReference>
<dbReference type="EMBL" id="QQAV01000008">
    <property type="protein sequence ID" value="RDI22021.1"/>
    <property type="molecule type" value="Genomic_DNA"/>
</dbReference>
<evidence type="ECO:0000256" key="1">
    <source>
        <dbReference type="ARBA" id="ARBA00009437"/>
    </source>
</evidence>
<dbReference type="NCBIfam" id="NF008095">
    <property type="entry name" value="PRK10837.1"/>
    <property type="match status" value="1"/>
</dbReference>
<dbReference type="Pfam" id="PF03466">
    <property type="entry name" value="LysR_substrate"/>
    <property type="match status" value="1"/>
</dbReference>
<dbReference type="AlphaFoldDB" id="A0A370FF69"/>
<keyword evidence="4" id="KW-0804">Transcription</keyword>
<sequence>MDMPRLTLRQMRVFAAIAQAGSTAAAAQAIALSQSATSSALNELERLLGLRLFDRTGKRLVLNDDGRSVLPRALALLDAAADIERLAHEGGGADALALRIGASTTLGNHVLPALLRDFLGAQLQAAPSGWQARVRIGNTEAICEAVAAFELDVGLIEGPNRLPTLASTPWLQDEMVLVAAPGTFGAADDAARVPMRRLREALWLLREPGSGTREVTDQLLLPHLGAHARSLELGSSEAIQQAAVEGLGVACLSRWVVQEALAAGRLVALQTALPPLRRQCHLVLHRHKQPTRALSRFWAMAMARSAAD</sequence>
<dbReference type="GO" id="GO:0000976">
    <property type="term" value="F:transcription cis-regulatory region binding"/>
    <property type="evidence" value="ECO:0007669"/>
    <property type="project" value="TreeGrafter"/>
</dbReference>
<evidence type="ECO:0000256" key="2">
    <source>
        <dbReference type="ARBA" id="ARBA00023015"/>
    </source>
</evidence>
<dbReference type="Pfam" id="PF00126">
    <property type="entry name" value="HTH_1"/>
    <property type="match status" value="1"/>
</dbReference>
<name>A0A370FF69_9BURK</name>
<evidence type="ECO:0000256" key="4">
    <source>
        <dbReference type="ARBA" id="ARBA00023163"/>
    </source>
</evidence>
<dbReference type="InterPro" id="IPR000847">
    <property type="entry name" value="LysR_HTH_N"/>
</dbReference>
<dbReference type="InterPro" id="IPR036390">
    <property type="entry name" value="WH_DNA-bd_sf"/>
</dbReference>
<accession>A0A370FF69</accession>
<organism evidence="6 7">
    <name type="scientific">Pseudacidovorax intermedius</name>
    <dbReference type="NCBI Taxonomy" id="433924"/>
    <lineage>
        <taxon>Bacteria</taxon>
        <taxon>Pseudomonadati</taxon>
        <taxon>Pseudomonadota</taxon>
        <taxon>Betaproteobacteria</taxon>
        <taxon>Burkholderiales</taxon>
        <taxon>Comamonadaceae</taxon>
        <taxon>Pseudacidovorax</taxon>
    </lineage>
</organism>
<reference evidence="6 7" key="1">
    <citation type="submission" date="2018-07" db="EMBL/GenBank/DDBJ databases">
        <title>Genomic Encyclopedia of Type Strains, Phase IV (KMG-IV): sequencing the most valuable type-strain genomes for metagenomic binning, comparative biology and taxonomic classification.</title>
        <authorList>
            <person name="Goeker M."/>
        </authorList>
    </citation>
    <scope>NUCLEOTIDE SEQUENCE [LARGE SCALE GENOMIC DNA]</scope>
    <source>
        <strain evidence="6 7">DSM 21352</strain>
    </source>
</reference>
<evidence type="ECO:0000256" key="3">
    <source>
        <dbReference type="ARBA" id="ARBA00023125"/>
    </source>
</evidence>
<dbReference type="OrthoDB" id="9808620at2"/>
<dbReference type="GO" id="GO:0003700">
    <property type="term" value="F:DNA-binding transcription factor activity"/>
    <property type="evidence" value="ECO:0007669"/>
    <property type="project" value="InterPro"/>
</dbReference>
<dbReference type="CDD" id="cd08420">
    <property type="entry name" value="PBP2_CysL_like"/>
    <property type="match status" value="1"/>
</dbReference>
<dbReference type="PANTHER" id="PTHR30126:SF94">
    <property type="entry name" value="LYSR FAMILY TRANSCRIPTIONAL REGULATOR"/>
    <property type="match status" value="1"/>
</dbReference>
<protein>
    <submittedName>
        <fullName evidence="6">DNA-binding transcriptional LysR family regulator</fullName>
    </submittedName>
</protein>
<evidence type="ECO:0000313" key="7">
    <source>
        <dbReference type="Proteomes" id="UP000255265"/>
    </source>
</evidence>
<feature type="domain" description="HTH lysR-type" evidence="5">
    <location>
        <begin position="6"/>
        <end position="63"/>
    </location>
</feature>
<proteinExistence type="inferred from homology"/>
<comment type="similarity">
    <text evidence="1">Belongs to the LysR transcriptional regulatory family.</text>
</comment>
<dbReference type="PRINTS" id="PR00039">
    <property type="entry name" value="HTHLYSR"/>
</dbReference>
<dbReference type="Proteomes" id="UP000255265">
    <property type="component" value="Unassembled WGS sequence"/>
</dbReference>
<dbReference type="Gene3D" id="1.10.10.10">
    <property type="entry name" value="Winged helix-like DNA-binding domain superfamily/Winged helix DNA-binding domain"/>
    <property type="match status" value="1"/>
</dbReference>
<dbReference type="InterPro" id="IPR036388">
    <property type="entry name" value="WH-like_DNA-bd_sf"/>
</dbReference>
<keyword evidence="2" id="KW-0805">Transcription regulation</keyword>
<evidence type="ECO:0000259" key="5">
    <source>
        <dbReference type="PROSITE" id="PS50931"/>
    </source>
</evidence>
<dbReference type="Gene3D" id="3.40.190.290">
    <property type="match status" value="1"/>
</dbReference>
<comment type="caution">
    <text evidence="6">The sequence shown here is derived from an EMBL/GenBank/DDBJ whole genome shotgun (WGS) entry which is preliminary data.</text>
</comment>
<evidence type="ECO:0000313" key="6">
    <source>
        <dbReference type="EMBL" id="RDI22021.1"/>
    </source>
</evidence>
<dbReference type="PANTHER" id="PTHR30126">
    <property type="entry name" value="HTH-TYPE TRANSCRIPTIONAL REGULATOR"/>
    <property type="match status" value="1"/>
</dbReference>
<dbReference type="InterPro" id="IPR005119">
    <property type="entry name" value="LysR_subst-bd"/>
</dbReference>
<dbReference type="SUPFAM" id="SSF46785">
    <property type="entry name" value="Winged helix' DNA-binding domain"/>
    <property type="match status" value="1"/>
</dbReference>
<dbReference type="SUPFAM" id="SSF53850">
    <property type="entry name" value="Periplasmic binding protein-like II"/>
    <property type="match status" value="1"/>
</dbReference>